<dbReference type="AlphaFoldDB" id="A0AA36G2A6"/>
<organism evidence="1 2">
    <name type="scientific">Mesorhabditis spiculigera</name>
    <dbReference type="NCBI Taxonomy" id="96644"/>
    <lineage>
        <taxon>Eukaryota</taxon>
        <taxon>Metazoa</taxon>
        <taxon>Ecdysozoa</taxon>
        <taxon>Nematoda</taxon>
        <taxon>Chromadorea</taxon>
        <taxon>Rhabditida</taxon>
        <taxon>Rhabditina</taxon>
        <taxon>Rhabditomorpha</taxon>
        <taxon>Rhabditoidea</taxon>
        <taxon>Rhabditidae</taxon>
        <taxon>Mesorhabditinae</taxon>
        <taxon>Mesorhabditis</taxon>
    </lineage>
</organism>
<sequence>MTVPKWIFRPYDEHFSLQTALQRYRNETDPQVRAEKTRGLANLLEVRAEMELLHQKMQALVCNGTVLKPHFADLFACVSTNTRTIGDICQKEAGHIIHGSPDCPEIPMRKCELALIGDKTYAAHLSCTGAKLAEICGGRYTEFDMARLTLIEAQQSMIAVTRDKRQPSHCGAETVAAMYKLIFMKAPKGTEDIFGL</sequence>
<proteinExistence type="predicted"/>
<protein>
    <submittedName>
        <fullName evidence="1">Uncharacterized protein</fullName>
    </submittedName>
</protein>
<gene>
    <name evidence="1" type="ORF">MSPICULIGERA_LOCUS13935</name>
</gene>
<feature type="non-terminal residue" evidence="1">
    <location>
        <position position="196"/>
    </location>
</feature>
<accession>A0AA36G2A6</accession>
<dbReference type="Proteomes" id="UP001177023">
    <property type="component" value="Unassembled WGS sequence"/>
</dbReference>
<reference evidence="1" key="1">
    <citation type="submission" date="2023-06" db="EMBL/GenBank/DDBJ databases">
        <authorList>
            <person name="Delattre M."/>
        </authorList>
    </citation>
    <scope>NUCLEOTIDE SEQUENCE</scope>
    <source>
        <strain evidence="1">AF72</strain>
    </source>
</reference>
<evidence type="ECO:0000313" key="2">
    <source>
        <dbReference type="Proteomes" id="UP001177023"/>
    </source>
</evidence>
<evidence type="ECO:0000313" key="1">
    <source>
        <dbReference type="EMBL" id="CAJ0575626.1"/>
    </source>
</evidence>
<comment type="caution">
    <text evidence="1">The sequence shown here is derived from an EMBL/GenBank/DDBJ whole genome shotgun (WGS) entry which is preliminary data.</text>
</comment>
<dbReference type="EMBL" id="CATQJA010002640">
    <property type="protein sequence ID" value="CAJ0575626.1"/>
    <property type="molecule type" value="Genomic_DNA"/>
</dbReference>
<name>A0AA36G2A6_9BILA</name>
<keyword evidence="2" id="KW-1185">Reference proteome</keyword>